<comment type="caution">
    <text evidence="14">The sequence shown here is derived from an EMBL/GenBank/DDBJ whole genome shotgun (WGS) entry which is preliminary data.</text>
</comment>
<dbReference type="PROSITE" id="PS50928">
    <property type="entry name" value="ABC_TM1"/>
    <property type="match status" value="1"/>
</dbReference>
<evidence type="ECO:0000256" key="9">
    <source>
        <dbReference type="ARBA" id="ARBA00022989"/>
    </source>
</evidence>
<keyword evidence="5" id="KW-1003">Cell membrane</keyword>
<keyword evidence="9 11" id="KW-1133">Transmembrane helix</keyword>
<keyword evidence="10 11" id="KW-0472">Membrane</keyword>
<dbReference type="CDD" id="cd06261">
    <property type="entry name" value="TM_PBP2"/>
    <property type="match status" value="1"/>
</dbReference>
<dbReference type="Pfam" id="PF00528">
    <property type="entry name" value="BPD_transp_1"/>
    <property type="match status" value="1"/>
</dbReference>
<evidence type="ECO:0000256" key="2">
    <source>
        <dbReference type="ARBA" id="ARBA00004429"/>
    </source>
</evidence>
<dbReference type="Gene3D" id="1.10.3720.10">
    <property type="entry name" value="MetI-like"/>
    <property type="match status" value="1"/>
</dbReference>
<evidence type="ECO:0000256" key="6">
    <source>
        <dbReference type="ARBA" id="ARBA00022505"/>
    </source>
</evidence>
<organism evidence="14 15">
    <name type="scientific">Xanthomonas dyei</name>
    <dbReference type="NCBI Taxonomy" id="743699"/>
    <lineage>
        <taxon>Bacteria</taxon>
        <taxon>Pseudomonadati</taxon>
        <taxon>Pseudomonadota</taxon>
        <taxon>Gammaproteobacteria</taxon>
        <taxon>Lysobacterales</taxon>
        <taxon>Lysobacteraceae</taxon>
        <taxon>Xanthomonas</taxon>
    </lineage>
</organism>
<dbReference type="SUPFAM" id="SSF161098">
    <property type="entry name" value="MetI-like"/>
    <property type="match status" value="1"/>
</dbReference>
<evidence type="ECO:0000256" key="7">
    <source>
        <dbReference type="ARBA" id="ARBA00022519"/>
    </source>
</evidence>
<evidence type="ECO:0000256" key="12">
    <source>
        <dbReference type="RuleBase" id="RU365097"/>
    </source>
</evidence>
<name>A0A2S7BZZ3_9XANT</name>
<feature type="transmembrane region" description="Helical" evidence="11">
    <location>
        <begin position="12"/>
        <end position="38"/>
    </location>
</feature>
<evidence type="ECO:0000313" key="14">
    <source>
        <dbReference type="EMBL" id="PPU54884.1"/>
    </source>
</evidence>
<gene>
    <name evidence="14" type="ORF">XdyCFBP7245_15975</name>
</gene>
<feature type="domain" description="ABC transmembrane type-1" evidence="13">
    <location>
        <begin position="12"/>
        <end position="220"/>
    </location>
</feature>
<dbReference type="NCBIfam" id="NF006939">
    <property type="entry name" value="PRK09421.1"/>
    <property type="match status" value="1"/>
</dbReference>
<evidence type="ECO:0000256" key="4">
    <source>
        <dbReference type="ARBA" id="ARBA00022448"/>
    </source>
</evidence>
<evidence type="ECO:0000256" key="8">
    <source>
        <dbReference type="ARBA" id="ARBA00022692"/>
    </source>
</evidence>
<keyword evidence="6 12" id="KW-0500">Molybdenum</keyword>
<dbReference type="PANTHER" id="PTHR30183:SF3">
    <property type="entry name" value="MOLYBDENUM TRANSPORT SYSTEM PERMEASE PROTEIN MODB"/>
    <property type="match status" value="1"/>
</dbReference>
<evidence type="ECO:0000256" key="3">
    <source>
        <dbReference type="ARBA" id="ARBA00007069"/>
    </source>
</evidence>
<accession>A0A2S7BZZ3</accession>
<dbReference type="InterPro" id="IPR011867">
    <property type="entry name" value="ModB_ABC"/>
</dbReference>
<feature type="transmembrane region" description="Helical" evidence="11">
    <location>
        <begin position="199"/>
        <end position="221"/>
    </location>
</feature>
<feature type="transmembrane region" description="Helical" evidence="11">
    <location>
        <begin position="137"/>
        <end position="159"/>
    </location>
</feature>
<reference evidence="14 15" key="1">
    <citation type="submission" date="2016-08" db="EMBL/GenBank/DDBJ databases">
        <authorList>
            <person name="Seilhamer J.J."/>
        </authorList>
    </citation>
    <scope>NUCLEOTIDE SEQUENCE [LARGE SCALE GENOMIC DNA]</scope>
    <source>
        <strain evidence="14 15">CFBP7245</strain>
    </source>
</reference>
<comment type="function">
    <text evidence="1 12">Part of the binding-protein-dependent transport system for molybdenum; probably responsible for the translocation of the substrate across the membrane.</text>
</comment>
<dbReference type="InterPro" id="IPR000515">
    <property type="entry name" value="MetI-like"/>
</dbReference>
<dbReference type="EMBL" id="MDEE01000026">
    <property type="protein sequence ID" value="PPU54884.1"/>
    <property type="molecule type" value="Genomic_DNA"/>
</dbReference>
<evidence type="ECO:0000256" key="10">
    <source>
        <dbReference type="ARBA" id="ARBA00023136"/>
    </source>
</evidence>
<comment type="subcellular location">
    <subcellularLocation>
        <location evidence="2 12">Cell inner membrane</location>
        <topology evidence="2 12">Multi-pass membrane protein</topology>
    </subcellularLocation>
    <subcellularLocation>
        <location evidence="11">Cell membrane</location>
        <topology evidence="11">Multi-pass membrane protein</topology>
    </subcellularLocation>
</comment>
<dbReference type="NCBIfam" id="TIGR02141">
    <property type="entry name" value="modB_ABC"/>
    <property type="match status" value="1"/>
</dbReference>
<keyword evidence="8 11" id="KW-0812">Transmembrane</keyword>
<evidence type="ECO:0000256" key="5">
    <source>
        <dbReference type="ARBA" id="ARBA00022475"/>
    </source>
</evidence>
<keyword evidence="7 12" id="KW-0997">Cell inner membrane</keyword>
<keyword evidence="4 11" id="KW-0813">Transport</keyword>
<dbReference type="InterPro" id="IPR035906">
    <property type="entry name" value="MetI-like_sf"/>
</dbReference>
<feature type="transmembrane region" description="Helical" evidence="11">
    <location>
        <begin position="91"/>
        <end position="116"/>
    </location>
</feature>
<dbReference type="GO" id="GO:0015098">
    <property type="term" value="F:molybdate ion transmembrane transporter activity"/>
    <property type="evidence" value="ECO:0007669"/>
    <property type="project" value="UniProtKB-UniRule"/>
</dbReference>
<sequence>MSMFTAEEVTAIGLSLKVALVAAIASLPPGIAFGWLLARRRFPGKALLDALLHLPLVMPPVVTGYALLVMLGTQGPIGSWLLDYFGVQFAFRWTGAALACAVMGFPLMVRAIRLSIEVTDRRLEAAAATLGAGPWRVFFSITLPLAWPGLVSGVVLAFAKALGEFGATITFVSNIPGETQTLSSAIYGLMQVPGMESGVWRLAGVALAISLAALLLSEWLVRRQYRREDE</sequence>
<feature type="transmembrane region" description="Helical" evidence="11">
    <location>
        <begin position="50"/>
        <end position="71"/>
    </location>
</feature>
<dbReference type="FunFam" id="1.10.3720.10:FF:000018">
    <property type="entry name" value="Molybdenum transport system permease"/>
    <property type="match status" value="1"/>
</dbReference>
<dbReference type="AlphaFoldDB" id="A0A2S7BZZ3"/>
<evidence type="ECO:0000256" key="11">
    <source>
        <dbReference type="RuleBase" id="RU363032"/>
    </source>
</evidence>
<dbReference type="GO" id="GO:0005886">
    <property type="term" value="C:plasma membrane"/>
    <property type="evidence" value="ECO:0007669"/>
    <property type="project" value="UniProtKB-SubCell"/>
</dbReference>
<protein>
    <recommendedName>
        <fullName evidence="12">Molybdenum transport system permease</fullName>
    </recommendedName>
</protein>
<comment type="similarity">
    <text evidence="3 12">Belongs to the binding-protein-dependent transport system permease family. CysTW subfamily.</text>
</comment>
<dbReference type="PANTHER" id="PTHR30183">
    <property type="entry name" value="MOLYBDENUM TRANSPORT SYSTEM PERMEASE PROTEIN MODB"/>
    <property type="match status" value="1"/>
</dbReference>
<evidence type="ECO:0000256" key="1">
    <source>
        <dbReference type="ARBA" id="ARBA00002949"/>
    </source>
</evidence>
<dbReference type="Proteomes" id="UP000238908">
    <property type="component" value="Unassembled WGS sequence"/>
</dbReference>
<evidence type="ECO:0000313" key="15">
    <source>
        <dbReference type="Proteomes" id="UP000238908"/>
    </source>
</evidence>
<evidence type="ECO:0000259" key="13">
    <source>
        <dbReference type="PROSITE" id="PS50928"/>
    </source>
</evidence>
<proteinExistence type="inferred from homology"/>